<comment type="caution">
    <text evidence="1">The sequence shown here is derived from an EMBL/GenBank/DDBJ whole genome shotgun (WGS) entry which is preliminary data.</text>
</comment>
<accession>A0ACC6UDT3</accession>
<evidence type="ECO:0000313" key="1">
    <source>
        <dbReference type="EMBL" id="MEX3937697.1"/>
    </source>
</evidence>
<reference evidence="1" key="1">
    <citation type="submission" date="2024-07" db="EMBL/GenBank/DDBJ databases">
        <title>A survey of Mimosa microsymbionts across Brazilian biomes reveals a high diversity of Paraburkholderia nodulating endemic species, but also that Cupriavidus is common as a symbiont of widespread species.</title>
        <authorList>
            <person name="Rouws L."/>
            <person name="Barauna A."/>
            <person name="Beukes C."/>
            <person name="Rouws J.R.C."/>
            <person name="De Faria S.M."/>
            <person name="Gross E."/>
            <person name="Bueno Dos Reis Junior F."/>
            <person name="Simon M.F."/>
            <person name="Maluk M."/>
            <person name="Odee D.W."/>
            <person name="Kenicer G."/>
            <person name="Young J.P.W."/>
            <person name="Reis V.M."/>
            <person name="Zilli J."/>
            <person name="James E.K."/>
        </authorList>
    </citation>
    <scope>NUCLEOTIDE SEQUENCE</scope>
    <source>
        <strain evidence="1">EG181B</strain>
    </source>
</reference>
<protein>
    <submittedName>
        <fullName evidence="1">Porin</fullName>
    </submittedName>
</protein>
<dbReference type="Proteomes" id="UP001558850">
    <property type="component" value="Unassembled WGS sequence"/>
</dbReference>
<organism evidence="1 2">
    <name type="scientific">Paraburkholderia phymatum</name>
    <dbReference type="NCBI Taxonomy" id="148447"/>
    <lineage>
        <taxon>Bacteria</taxon>
        <taxon>Pseudomonadati</taxon>
        <taxon>Pseudomonadota</taxon>
        <taxon>Betaproteobacteria</taxon>
        <taxon>Burkholderiales</taxon>
        <taxon>Burkholderiaceae</taxon>
        <taxon>Paraburkholderia</taxon>
    </lineage>
</organism>
<dbReference type="EMBL" id="JBFRCH010000062">
    <property type="protein sequence ID" value="MEX3937697.1"/>
    <property type="molecule type" value="Genomic_DNA"/>
</dbReference>
<name>A0ACC6UDT3_9BURK</name>
<sequence>MENSLRYALSLALLGVASSSNAQSSVSLYGMIDAGLVYTNNSGGHSNYQLGNGLLSGPRWGLLGSEDLGSGLKAIFTLENGFNPSNGKMGQNAREFGRQAFVGISDSHFGTATLGRQYQSNFFALDSLAQGSLATHPYDNDNLGASIRLNNSVKYQSVNYAGFQFGGLYGFSNATGSFADSRAYDVSASYTNEGLTLASSYLQINNVGSTTNPNGSVVAGDSPFYAARQRTYGAGARYAFDASTVGIVFTQTQLGDATAIGSGYAGTSSNLRLAGNARFTNYELNGSHRFTPAWTLSGAYTFTDSHLNGEHPKYQQITLQAAYALSKRTLLIMQAAYEHVGNAGKSGITADISGVSSSSTSSQLVTEFGIHHSF</sequence>
<keyword evidence="2" id="KW-1185">Reference proteome</keyword>
<evidence type="ECO:0000313" key="2">
    <source>
        <dbReference type="Proteomes" id="UP001558850"/>
    </source>
</evidence>
<gene>
    <name evidence="1" type="ORF">AB4Y32_39300</name>
</gene>
<proteinExistence type="predicted"/>